<evidence type="ECO:0000256" key="2">
    <source>
        <dbReference type="ARBA" id="ARBA00023125"/>
    </source>
</evidence>
<dbReference type="Gene3D" id="1.10.150.130">
    <property type="match status" value="1"/>
</dbReference>
<dbReference type="CDD" id="cd00397">
    <property type="entry name" value="DNA_BRE_C"/>
    <property type="match status" value="1"/>
</dbReference>
<dbReference type="Pfam" id="PF00589">
    <property type="entry name" value="Phage_integrase"/>
    <property type="match status" value="1"/>
</dbReference>
<dbReference type="Proteomes" id="UP001597178">
    <property type="component" value="Unassembled WGS sequence"/>
</dbReference>
<dbReference type="InterPro" id="IPR044068">
    <property type="entry name" value="CB"/>
</dbReference>
<evidence type="ECO:0000259" key="6">
    <source>
        <dbReference type="PROSITE" id="PS51900"/>
    </source>
</evidence>
<dbReference type="InterPro" id="IPR050090">
    <property type="entry name" value="Tyrosine_recombinase_XerCD"/>
</dbReference>
<dbReference type="InterPro" id="IPR011010">
    <property type="entry name" value="DNA_brk_join_enz"/>
</dbReference>
<dbReference type="InterPro" id="IPR002104">
    <property type="entry name" value="Integrase_catalytic"/>
</dbReference>
<dbReference type="InterPro" id="IPR013762">
    <property type="entry name" value="Integrase-like_cat_sf"/>
</dbReference>
<evidence type="ECO:0000313" key="8">
    <source>
        <dbReference type="Proteomes" id="UP001597178"/>
    </source>
</evidence>
<keyword evidence="1" id="KW-0229">DNA integration</keyword>
<evidence type="ECO:0000256" key="1">
    <source>
        <dbReference type="ARBA" id="ARBA00022908"/>
    </source>
</evidence>
<dbReference type="EMBL" id="JBHTNH010000029">
    <property type="protein sequence ID" value="MFD1363176.1"/>
    <property type="molecule type" value="Genomic_DNA"/>
</dbReference>
<protein>
    <submittedName>
        <fullName evidence="7">Tyrosine-type recombinase/integrase</fullName>
    </submittedName>
</protein>
<organism evidence="7 8">
    <name type="scientific">Lentibacillus salinarum</name>
    <dbReference type="NCBI Taxonomy" id="446820"/>
    <lineage>
        <taxon>Bacteria</taxon>
        <taxon>Bacillati</taxon>
        <taxon>Bacillota</taxon>
        <taxon>Bacilli</taxon>
        <taxon>Bacillales</taxon>
        <taxon>Bacillaceae</taxon>
        <taxon>Lentibacillus</taxon>
    </lineage>
</organism>
<dbReference type="PROSITE" id="PS51900">
    <property type="entry name" value="CB"/>
    <property type="match status" value="1"/>
</dbReference>
<keyword evidence="3" id="KW-0233">DNA recombination</keyword>
<name>A0ABW3ZXS7_9BACI</name>
<evidence type="ECO:0000256" key="4">
    <source>
        <dbReference type="PROSITE-ProRule" id="PRU01248"/>
    </source>
</evidence>
<accession>A0ABW3ZXS7</accession>
<dbReference type="InterPro" id="IPR004107">
    <property type="entry name" value="Integrase_SAM-like_N"/>
</dbReference>
<feature type="domain" description="Core-binding (CB)" evidence="6">
    <location>
        <begin position="35"/>
        <end position="122"/>
    </location>
</feature>
<evidence type="ECO:0000313" key="7">
    <source>
        <dbReference type="EMBL" id="MFD1363176.1"/>
    </source>
</evidence>
<dbReference type="SUPFAM" id="SSF56349">
    <property type="entry name" value="DNA breaking-rejoining enzymes"/>
    <property type="match status" value="1"/>
</dbReference>
<dbReference type="Gene3D" id="1.10.443.10">
    <property type="entry name" value="Intergrase catalytic core"/>
    <property type="match status" value="1"/>
</dbReference>
<proteinExistence type="predicted"/>
<evidence type="ECO:0000256" key="3">
    <source>
        <dbReference type="ARBA" id="ARBA00023172"/>
    </source>
</evidence>
<evidence type="ECO:0000259" key="5">
    <source>
        <dbReference type="PROSITE" id="PS51898"/>
    </source>
</evidence>
<dbReference type="PANTHER" id="PTHR30349">
    <property type="entry name" value="PHAGE INTEGRASE-RELATED"/>
    <property type="match status" value="1"/>
</dbReference>
<dbReference type="PANTHER" id="PTHR30349:SF81">
    <property type="entry name" value="TYROSINE RECOMBINASE XERC"/>
    <property type="match status" value="1"/>
</dbReference>
<reference evidence="8" key="1">
    <citation type="journal article" date="2019" name="Int. J. Syst. Evol. Microbiol.">
        <title>The Global Catalogue of Microorganisms (GCM) 10K type strain sequencing project: providing services to taxonomists for standard genome sequencing and annotation.</title>
        <authorList>
            <consortium name="The Broad Institute Genomics Platform"/>
            <consortium name="The Broad Institute Genome Sequencing Center for Infectious Disease"/>
            <person name="Wu L."/>
            <person name="Ma J."/>
        </authorList>
    </citation>
    <scope>NUCLEOTIDE SEQUENCE [LARGE SCALE GENOMIC DNA]</scope>
    <source>
        <strain evidence="8">CCUG 54822</strain>
    </source>
</reference>
<keyword evidence="2 4" id="KW-0238">DNA-binding</keyword>
<comment type="caution">
    <text evidence="7">The sequence shown here is derived from an EMBL/GenBank/DDBJ whole genome shotgun (WGS) entry which is preliminary data.</text>
</comment>
<feature type="domain" description="Tyr recombinase" evidence="5">
    <location>
        <begin position="144"/>
        <end position="335"/>
    </location>
</feature>
<dbReference type="Pfam" id="PF13495">
    <property type="entry name" value="Phage_int_SAM_4"/>
    <property type="match status" value="1"/>
</dbReference>
<dbReference type="InterPro" id="IPR010998">
    <property type="entry name" value="Integrase_recombinase_N"/>
</dbReference>
<sequence>MPLMDGLMGYVEQSTFVIDQHFKGILAMRKIVTFPNQQTLLEEYRKILSRKSDKTADAYIRSIRQFMEWVIQKPGSNGMFRMDLFTKTTVEMYMEELDQHGYSVNHRKRMKSALSGFAKWLIEEKELLDKNPTSDVDIPVQPLMAPRELTDDQRFILRNLVERENDVRGQALFALGYWAGCRVSDVSWMKMDNIYIGPKIGWLKVGFKNDKMREIDILNKVRKPLEDYLESDIRKDKQSSFVFVSQRADRLTEPGIHHWFRNLRAKATKDEWEYVQDITFHDLRHDFAHRARAAGWTLEEIAYYLGHVTKQGTPAIETTVRYTQAGRKQMKEKLRWIKG</sequence>
<dbReference type="RefSeq" id="WP_382402491.1">
    <property type="nucleotide sequence ID" value="NZ_JBHTNH010000029.1"/>
</dbReference>
<gene>
    <name evidence="7" type="ORF">ACFQ4A_16120</name>
</gene>
<keyword evidence="8" id="KW-1185">Reference proteome</keyword>
<dbReference type="PROSITE" id="PS51898">
    <property type="entry name" value="TYR_RECOMBINASE"/>
    <property type="match status" value="1"/>
</dbReference>